<keyword evidence="4" id="KW-1185">Reference proteome</keyword>
<proteinExistence type="predicted"/>
<dbReference type="Gene3D" id="3.30.70.1450">
    <property type="entry name" value="Regulator of K+ conductance, C-terminal domain"/>
    <property type="match status" value="1"/>
</dbReference>
<feature type="domain" description="RCK N-terminal" evidence="1">
    <location>
        <begin position="1"/>
        <end position="118"/>
    </location>
</feature>
<dbReference type="PANTHER" id="PTHR43833">
    <property type="entry name" value="POTASSIUM CHANNEL PROTEIN 2-RELATED-RELATED"/>
    <property type="match status" value="1"/>
</dbReference>
<dbReference type="Pfam" id="PF02080">
    <property type="entry name" value="TrkA_C"/>
    <property type="match status" value="1"/>
</dbReference>
<dbReference type="Proteomes" id="UP000650511">
    <property type="component" value="Unassembled WGS sequence"/>
</dbReference>
<dbReference type="InterPro" id="IPR006037">
    <property type="entry name" value="RCK_C"/>
</dbReference>
<dbReference type="RefSeq" id="WP_165403830.1">
    <property type="nucleotide sequence ID" value="NZ_BMHA01000013.1"/>
</dbReference>
<accession>A0A8J3ACU5</accession>
<dbReference type="EMBL" id="BMHA01000013">
    <property type="protein sequence ID" value="GGI08931.1"/>
    <property type="molecule type" value="Genomic_DNA"/>
</dbReference>
<sequence>MHIIIGGCGRLGAEIADRLSEDADTDVVVCDVDPLAFDRLGSAFNGETVVGDCTDRDVLEQAGVQRADGLIAVTRFDNANLMAVEIATHLYDVPRTIARLFNPEREDVYRKLGVRYVSGTGLIAKLFLNEFRDESYPLHVAFSDTDVSVVELEMDTPGHGMTVEEFEVDGQLRVAAVRRGTRVFIPDRSDRLERDDVVTAAMKPAAHRRIAELVRDPFDRERSYADRR</sequence>
<evidence type="ECO:0000313" key="4">
    <source>
        <dbReference type="Proteomes" id="UP000650511"/>
    </source>
</evidence>
<dbReference type="AlphaFoldDB" id="A0A8J3ACU5"/>
<dbReference type="InterPro" id="IPR050721">
    <property type="entry name" value="Trk_Ktr_HKT_K-transport"/>
</dbReference>
<organism evidence="3 4">
    <name type="scientific">Egicoccus halophilus</name>
    <dbReference type="NCBI Taxonomy" id="1670830"/>
    <lineage>
        <taxon>Bacteria</taxon>
        <taxon>Bacillati</taxon>
        <taxon>Actinomycetota</taxon>
        <taxon>Nitriliruptoria</taxon>
        <taxon>Egicoccales</taxon>
        <taxon>Egicoccaceae</taxon>
        <taxon>Egicoccus</taxon>
    </lineage>
</organism>
<comment type="caution">
    <text evidence="3">The sequence shown here is derived from an EMBL/GenBank/DDBJ whole genome shotgun (WGS) entry which is preliminary data.</text>
</comment>
<evidence type="ECO:0000259" key="1">
    <source>
        <dbReference type="PROSITE" id="PS51201"/>
    </source>
</evidence>
<dbReference type="Gene3D" id="3.40.50.720">
    <property type="entry name" value="NAD(P)-binding Rossmann-like Domain"/>
    <property type="match status" value="1"/>
</dbReference>
<dbReference type="PROSITE" id="PS51201">
    <property type="entry name" value="RCK_N"/>
    <property type="match status" value="1"/>
</dbReference>
<evidence type="ECO:0000313" key="3">
    <source>
        <dbReference type="EMBL" id="GGI08931.1"/>
    </source>
</evidence>
<name>A0A8J3ACU5_9ACTN</name>
<dbReference type="InterPro" id="IPR003148">
    <property type="entry name" value="RCK_N"/>
</dbReference>
<dbReference type="SUPFAM" id="SSF51735">
    <property type="entry name" value="NAD(P)-binding Rossmann-fold domains"/>
    <property type="match status" value="1"/>
</dbReference>
<dbReference type="InterPro" id="IPR036291">
    <property type="entry name" value="NAD(P)-bd_dom_sf"/>
</dbReference>
<evidence type="ECO:0000259" key="2">
    <source>
        <dbReference type="PROSITE" id="PS51202"/>
    </source>
</evidence>
<reference evidence="3" key="2">
    <citation type="submission" date="2020-09" db="EMBL/GenBank/DDBJ databases">
        <authorList>
            <person name="Sun Q."/>
            <person name="Zhou Y."/>
        </authorList>
    </citation>
    <scope>NUCLEOTIDE SEQUENCE</scope>
    <source>
        <strain evidence="3">CGMCC 1.14988</strain>
    </source>
</reference>
<dbReference type="Pfam" id="PF02254">
    <property type="entry name" value="TrkA_N"/>
    <property type="match status" value="1"/>
</dbReference>
<reference evidence="3" key="1">
    <citation type="journal article" date="2014" name="Int. J. Syst. Evol. Microbiol.">
        <title>Complete genome sequence of Corynebacterium casei LMG S-19264T (=DSM 44701T), isolated from a smear-ripened cheese.</title>
        <authorList>
            <consortium name="US DOE Joint Genome Institute (JGI-PGF)"/>
            <person name="Walter F."/>
            <person name="Albersmeier A."/>
            <person name="Kalinowski J."/>
            <person name="Ruckert C."/>
        </authorList>
    </citation>
    <scope>NUCLEOTIDE SEQUENCE</scope>
    <source>
        <strain evidence="3">CGMCC 1.14988</strain>
    </source>
</reference>
<dbReference type="PROSITE" id="PS51202">
    <property type="entry name" value="RCK_C"/>
    <property type="match status" value="1"/>
</dbReference>
<dbReference type="InterPro" id="IPR036721">
    <property type="entry name" value="RCK_C_sf"/>
</dbReference>
<dbReference type="GO" id="GO:0006813">
    <property type="term" value="P:potassium ion transport"/>
    <property type="evidence" value="ECO:0007669"/>
    <property type="project" value="InterPro"/>
</dbReference>
<dbReference type="SUPFAM" id="SSF116726">
    <property type="entry name" value="TrkA C-terminal domain-like"/>
    <property type="match status" value="1"/>
</dbReference>
<gene>
    <name evidence="3" type="primary">trkA</name>
    <name evidence="3" type="ORF">GCM10011354_31550</name>
</gene>
<protein>
    <submittedName>
        <fullName evidence="3">Trk system potassium uptake protein TrkA</fullName>
    </submittedName>
</protein>
<dbReference type="GO" id="GO:0008324">
    <property type="term" value="F:monoatomic cation transmembrane transporter activity"/>
    <property type="evidence" value="ECO:0007669"/>
    <property type="project" value="InterPro"/>
</dbReference>
<feature type="domain" description="RCK C-terminal" evidence="2">
    <location>
        <begin position="133"/>
        <end position="216"/>
    </location>
</feature>